<organism evidence="3 4">
    <name type="scientific">Symbiodinium natans</name>
    <dbReference type="NCBI Taxonomy" id="878477"/>
    <lineage>
        <taxon>Eukaryota</taxon>
        <taxon>Sar</taxon>
        <taxon>Alveolata</taxon>
        <taxon>Dinophyceae</taxon>
        <taxon>Suessiales</taxon>
        <taxon>Symbiodiniaceae</taxon>
        <taxon>Symbiodinium</taxon>
    </lineage>
</organism>
<sequence length="106" mass="11173">MSPRTAKQPPGNNSLQPKAGPGHKREVGNTSPAFEQVLAACIAIACITITCIFAAALARRAAPKPVCLGSKTRAAVWHQSGSQVERKSERKGLLRRATSEQGHASS</sequence>
<comment type="caution">
    <text evidence="3">The sequence shown here is derived from an EMBL/GenBank/DDBJ whole genome shotgun (WGS) entry which is preliminary data.</text>
</comment>
<proteinExistence type="predicted"/>
<keyword evidence="4" id="KW-1185">Reference proteome</keyword>
<reference evidence="3" key="1">
    <citation type="submission" date="2021-02" db="EMBL/GenBank/DDBJ databases">
        <authorList>
            <person name="Dougan E. K."/>
            <person name="Rhodes N."/>
            <person name="Thang M."/>
            <person name="Chan C."/>
        </authorList>
    </citation>
    <scope>NUCLEOTIDE SEQUENCE</scope>
</reference>
<protein>
    <submittedName>
        <fullName evidence="3">Uncharacterized protein</fullName>
    </submittedName>
</protein>
<keyword evidence="2" id="KW-0812">Transmembrane</keyword>
<keyword evidence="2" id="KW-1133">Transmembrane helix</keyword>
<dbReference type="EMBL" id="CAJNDS010000768">
    <property type="protein sequence ID" value="CAE7232611.1"/>
    <property type="molecule type" value="Genomic_DNA"/>
</dbReference>
<evidence type="ECO:0000313" key="4">
    <source>
        <dbReference type="Proteomes" id="UP000604046"/>
    </source>
</evidence>
<evidence type="ECO:0000256" key="1">
    <source>
        <dbReference type="SAM" id="MobiDB-lite"/>
    </source>
</evidence>
<gene>
    <name evidence="3" type="ORF">SNAT2548_LOCUS9643</name>
</gene>
<name>A0A812KMI5_9DINO</name>
<keyword evidence="2" id="KW-0472">Membrane</keyword>
<dbReference type="AlphaFoldDB" id="A0A812KMI5"/>
<evidence type="ECO:0000256" key="2">
    <source>
        <dbReference type="SAM" id="Phobius"/>
    </source>
</evidence>
<feature type="transmembrane region" description="Helical" evidence="2">
    <location>
        <begin position="37"/>
        <end position="58"/>
    </location>
</feature>
<feature type="region of interest" description="Disordered" evidence="1">
    <location>
        <begin position="1"/>
        <end position="29"/>
    </location>
</feature>
<feature type="region of interest" description="Disordered" evidence="1">
    <location>
        <begin position="78"/>
        <end position="106"/>
    </location>
</feature>
<accession>A0A812KMI5</accession>
<dbReference type="Proteomes" id="UP000604046">
    <property type="component" value="Unassembled WGS sequence"/>
</dbReference>
<evidence type="ECO:0000313" key="3">
    <source>
        <dbReference type="EMBL" id="CAE7232611.1"/>
    </source>
</evidence>